<evidence type="ECO:0000313" key="1">
    <source>
        <dbReference type="EMBL" id="KAB1204267.1"/>
    </source>
</evidence>
<evidence type="ECO:0000313" key="2">
    <source>
        <dbReference type="Proteomes" id="UP000516437"/>
    </source>
</evidence>
<protein>
    <submittedName>
        <fullName evidence="1">Uncharacterized protein</fullName>
    </submittedName>
</protein>
<sequence length="138" mass="14823">MGADDVFKVVLGAVVVVATIGEEYGGASHTEEIVGHEQGPVLTLVPVVPHYLSAHHHSAVVGVGFKHVPCQVHHYDPSAAAHPAKVVAQYVAPHLVVVYNLGRKQGCGLNVVRRKSEIFKLLCKNATMRNPKLQQSLP</sequence>
<dbReference type="EMBL" id="RXIC02000026">
    <property type="protein sequence ID" value="KAB1204267.1"/>
    <property type="molecule type" value="Genomic_DNA"/>
</dbReference>
<accession>A0A6A1UX60</accession>
<organism evidence="1 2">
    <name type="scientific">Morella rubra</name>
    <name type="common">Chinese bayberry</name>
    <dbReference type="NCBI Taxonomy" id="262757"/>
    <lineage>
        <taxon>Eukaryota</taxon>
        <taxon>Viridiplantae</taxon>
        <taxon>Streptophyta</taxon>
        <taxon>Embryophyta</taxon>
        <taxon>Tracheophyta</taxon>
        <taxon>Spermatophyta</taxon>
        <taxon>Magnoliopsida</taxon>
        <taxon>eudicotyledons</taxon>
        <taxon>Gunneridae</taxon>
        <taxon>Pentapetalae</taxon>
        <taxon>rosids</taxon>
        <taxon>fabids</taxon>
        <taxon>Fagales</taxon>
        <taxon>Myricaceae</taxon>
        <taxon>Morella</taxon>
    </lineage>
</organism>
<dbReference type="AlphaFoldDB" id="A0A6A1UX60"/>
<reference evidence="1 2" key="1">
    <citation type="journal article" date="2019" name="Plant Biotechnol. J.">
        <title>The red bayberry genome and genetic basis of sex determination.</title>
        <authorList>
            <person name="Jia H.M."/>
            <person name="Jia H.J."/>
            <person name="Cai Q.L."/>
            <person name="Wang Y."/>
            <person name="Zhao H.B."/>
            <person name="Yang W.F."/>
            <person name="Wang G.Y."/>
            <person name="Li Y.H."/>
            <person name="Zhan D.L."/>
            <person name="Shen Y.T."/>
            <person name="Niu Q.F."/>
            <person name="Chang L."/>
            <person name="Qiu J."/>
            <person name="Zhao L."/>
            <person name="Xie H.B."/>
            <person name="Fu W.Y."/>
            <person name="Jin J."/>
            <person name="Li X.W."/>
            <person name="Jiao Y."/>
            <person name="Zhou C.C."/>
            <person name="Tu T."/>
            <person name="Chai C.Y."/>
            <person name="Gao J.L."/>
            <person name="Fan L.J."/>
            <person name="van de Weg E."/>
            <person name="Wang J.Y."/>
            <person name="Gao Z.S."/>
        </authorList>
    </citation>
    <scope>NUCLEOTIDE SEQUENCE [LARGE SCALE GENOMIC DNA]</scope>
    <source>
        <tissue evidence="1">Leaves</tissue>
    </source>
</reference>
<proteinExistence type="predicted"/>
<gene>
    <name evidence="1" type="ORF">CJ030_MR8G009055</name>
</gene>
<keyword evidence="2" id="KW-1185">Reference proteome</keyword>
<dbReference type="Proteomes" id="UP000516437">
    <property type="component" value="Chromosome 8"/>
</dbReference>
<comment type="caution">
    <text evidence="1">The sequence shown here is derived from an EMBL/GenBank/DDBJ whole genome shotgun (WGS) entry which is preliminary data.</text>
</comment>
<name>A0A6A1UX60_9ROSI</name>